<gene>
    <name evidence="2" type="ORF">CLAFUR5_01659</name>
</gene>
<dbReference type="AlphaFoldDB" id="A0A9Q8P494"/>
<name>A0A9Q8P494_PASFU</name>
<reference evidence="2" key="1">
    <citation type="submission" date="2021-12" db="EMBL/GenBank/DDBJ databases">
        <authorList>
            <person name="Zaccaron A."/>
            <person name="Stergiopoulos I."/>
        </authorList>
    </citation>
    <scope>NUCLEOTIDE SEQUENCE</scope>
    <source>
        <strain evidence="2">Race5_Kim</strain>
    </source>
</reference>
<accession>A0A9Q8P494</accession>
<evidence type="ECO:0000313" key="3">
    <source>
        <dbReference type="Proteomes" id="UP000756132"/>
    </source>
</evidence>
<protein>
    <submittedName>
        <fullName evidence="2">Uncharacterized protein</fullName>
    </submittedName>
</protein>
<sequence length="98" mass="10708">MGMPIRRSFSARHLPPSQRVSSEEEKKRGSPQPPSVSSPLRTSPVRTHNATSGAAFKTSSSSPTKAGPSLQPTQTKCQDTKPIIIIDDDKPNDLKRER</sequence>
<organism evidence="2 3">
    <name type="scientific">Passalora fulva</name>
    <name type="common">Tomato leaf mold</name>
    <name type="synonym">Cladosporium fulvum</name>
    <dbReference type="NCBI Taxonomy" id="5499"/>
    <lineage>
        <taxon>Eukaryota</taxon>
        <taxon>Fungi</taxon>
        <taxon>Dikarya</taxon>
        <taxon>Ascomycota</taxon>
        <taxon>Pezizomycotina</taxon>
        <taxon>Dothideomycetes</taxon>
        <taxon>Dothideomycetidae</taxon>
        <taxon>Mycosphaerellales</taxon>
        <taxon>Mycosphaerellaceae</taxon>
        <taxon>Fulvia</taxon>
    </lineage>
</organism>
<dbReference type="GeneID" id="71981537"/>
<keyword evidence="3" id="KW-1185">Reference proteome</keyword>
<feature type="compositionally biased region" description="Polar residues" evidence="1">
    <location>
        <begin position="37"/>
        <end position="77"/>
    </location>
</feature>
<feature type="compositionally biased region" description="Basic and acidic residues" evidence="1">
    <location>
        <begin position="87"/>
        <end position="98"/>
    </location>
</feature>
<dbReference type="KEGG" id="ffu:CLAFUR5_01659"/>
<dbReference type="Proteomes" id="UP000756132">
    <property type="component" value="Chromosome 1"/>
</dbReference>
<evidence type="ECO:0000313" key="2">
    <source>
        <dbReference type="EMBL" id="UJO12733.1"/>
    </source>
</evidence>
<evidence type="ECO:0000256" key="1">
    <source>
        <dbReference type="SAM" id="MobiDB-lite"/>
    </source>
</evidence>
<proteinExistence type="predicted"/>
<reference evidence="2" key="2">
    <citation type="journal article" date="2022" name="Microb. Genom.">
        <title>A chromosome-scale genome assembly of the tomato pathogen Cladosporium fulvum reveals a compartmentalized genome architecture and the presence of a dispensable chromosome.</title>
        <authorList>
            <person name="Zaccaron A.Z."/>
            <person name="Chen L.H."/>
            <person name="Samaras A."/>
            <person name="Stergiopoulos I."/>
        </authorList>
    </citation>
    <scope>NUCLEOTIDE SEQUENCE</scope>
    <source>
        <strain evidence="2">Race5_Kim</strain>
    </source>
</reference>
<dbReference type="EMBL" id="CP090163">
    <property type="protein sequence ID" value="UJO12733.1"/>
    <property type="molecule type" value="Genomic_DNA"/>
</dbReference>
<dbReference type="RefSeq" id="XP_047757099.1">
    <property type="nucleotide sequence ID" value="XM_047900807.1"/>
</dbReference>
<feature type="region of interest" description="Disordered" evidence="1">
    <location>
        <begin position="1"/>
        <end position="98"/>
    </location>
</feature>